<keyword evidence="3" id="KW-1185">Reference proteome</keyword>
<evidence type="ECO:0000256" key="1">
    <source>
        <dbReference type="SAM" id="SignalP"/>
    </source>
</evidence>
<evidence type="ECO:0000313" key="3">
    <source>
        <dbReference type="Proteomes" id="UP000800035"/>
    </source>
</evidence>
<proteinExistence type="predicted"/>
<dbReference type="Pfam" id="PF22701">
    <property type="entry name" value="Mala_s_1-like"/>
    <property type="match status" value="1"/>
</dbReference>
<feature type="signal peptide" evidence="1">
    <location>
        <begin position="1"/>
        <end position="22"/>
    </location>
</feature>
<reference evidence="2" key="1">
    <citation type="journal article" date="2020" name="Stud. Mycol.">
        <title>101 Dothideomycetes genomes: a test case for predicting lifestyles and emergence of pathogens.</title>
        <authorList>
            <person name="Haridas S."/>
            <person name="Albert R."/>
            <person name="Binder M."/>
            <person name="Bloem J."/>
            <person name="Labutti K."/>
            <person name="Salamov A."/>
            <person name="Andreopoulos B."/>
            <person name="Baker S."/>
            <person name="Barry K."/>
            <person name="Bills G."/>
            <person name="Bluhm B."/>
            <person name="Cannon C."/>
            <person name="Castanera R."/>
            <person name="Culley D."/>
            <person name="Daum C."/>
            <person name="Ezra D."/>
            <person name="Gonzalez J."/>
            <person name="Henrissat B."/>
            <person name="Kuo A."/>
            <person name="Liang C."/>
            <person name="Lipzen A."/>
            <person name="Lutzoni F."/>
            <person name="Magnuson J."/>
            <person name="Mondo S."/>
            <person name="Nolan M."/>
            <person name="Ohm R."/>
            <person name="Pangilinan J."/>
            <person name="Park H.-J."/>
            <person name="Ramirez L."/>
            <person name="Alfaro M."/>
            <person name="Sun H."/>
            <person name="Tritt A."/>
            <person name="Yoshinaga Y."/>
            <person name="Zwiers L.-H."/>
            <person name="Turgeon B."/>
            <person name="Goodwin S."/>
            <person name="Spatafora J."/>
            <person name="Crous P."/>
            <person name="Grigoriev I."/>
        </authorList>
    </citation>
    <scope>NUCLEOTIDE SEQUENCE</scope>
    <source>
        <strain evidence="2">CBS 675.92</strain>
    </source>
</reference>
<name>A0A6A5U8U2_9PLEO</name>
<accession>A0A6A5U8U2</accession>
<dbReference type="Proteomes" id="UP000800035">
    <property type="component" value="Unassembled WGS sequence"/>
</dbReference>
<gene>
    <name evidence="2" type="ORF">CC80DRAFT_490235</name>
</gene>
<dbReference type="InterPro" id="IPR054550">
    <property type="entry name" value="Mala_s_1-like"/>
</dbReference>
<dbReference type="EMBL" id="ML976985">
    <property type="protein sequence ID" value="KAF1959276.1"/>
    <property type="molecule type" value="Genomic_DNA"/>
</dbReference>
<dbReference type="OrthoDB" id="4434395at2759"/>
<dbReference type="AlphaFoldDB" id="A0A6A5U8U2"/>
<evidence type="ECO:0008006" key="4">
    <source>
        <dbReference type="Google" id="ProtNLM"/>
    </source>
</evidence>
<sequence length="355" mass="37669">MTPTKIGPSAIAALLAGSLVGAFPATPARQLSPRAPCPDVDGTFIIHQLGLYPENSDFDLNTCLLYIGVLFNASMAIYNPYDQTTELISFPDITQNQAFHVGGVAVNPHKNLVSIVADAGAAFVTAGHDISGTNTLITWDPEAKREVSRINLTETTQGTYGGFQDVEFDSRGNVYVVGTFPSSILRVENNGSTVNEWFKSNGSHTVTGFQGLALTGDVLLANDNTVASNGSLVKFDTTASKGTPVTVPVNPPRSIAGSDALYFPPKYNGTVLLVAVSASGVEVLRSRDGLWNEAEGLGQVLNSNRLADGANVTAVVQIGCRLFMNEEFFADAQPGNRTIFPWVDITADVDRLLAA</sequence>
<organism evidence="2 3">
    <name type="scientific">Byssothecium circinans</name>
    <dbReference type="NCBI Taxonomy" id="147558"/>
    <lineage>
        <taxon>Eukaryota</taxon>
        <taxon>Fungi</taxon>
        <taxon>Dikarya</taxon>
        <taxon>Ascomycota</taxon>
        <taxon>Pezizomycotina</taxon>
        <taxon>Dothideomycetes</taxon>
        <taxon>Pleosporomycetidae</taxon>
        <taxon>Pleosporales</taxon>
        <taxon>Massarineae</taxon>
        <taxon>Massarinaceae</taxon>
        <taxon>Byssothecium</taxon>
    </lineage>
</organism>
<dbReference type="CDD" id="cd12811">
    <property type="entry name" value="MALA"/>
    <property type="match status" value="1"/>
</dbReference>
<evidence type="ECO:0000313" key="2">
    <source>
        <dbReference type="EMBL" id="KAF1959276.1"/>
    </source>
</evidence>
<keyword evidence="1" id="KW-0732">Signal</keyword>
<dbReference type="SUPFAM" id="SSF101898">
    <property type="entry name" value="NHL repeat"/>
    <property type="match status" value="1"/>
</dbReference>
<feature type="chain" id="PRO_5025579764" description="NHL repeat-containing protein" evidence="1">
    <location>
        <begin position="23"/>
        <end position="355"/>
    </location>
</feature>
<protein>
    <recommendedName>
        <fullName evidence="4">NHL repeat-containing protein</fullName>
    </recommendedName>
</protein>